<dbReference type="GO" id="GO:0005524">
    <property type="term" value="F:ATP binding"/>
    <property type="evidence" value="ECO:0007669"/>
    <property type="project" value="InterPro"/>
</dbReference>
<dbReference type="SMART" id="SM00220">
    <property type="entry name" value="S_TKc"/>
    <property type="match status" value="1"/>
</dbReference>
<dbReference type="GO" id="GO:0004674">
    <property type="term" value="F:protein serine/threonine kinase activity"/>
    <property type="evidence" value="ECO:0007669"/>
    <property type="project" value="TreeGrafter"/>
</dbReference>
<dbReference type="PANTHER" id="PTHR24361">
    <property type="entry name" value="MITOGEN-ACTIVATED KINASE KINASE KINASE"/>
    <property type="match status" value="1"/>
</dbReference>
<evidence type="ECO:0000259" key="1">
    <source>
        <dbReference type="PROSITE" id="PS50011"/>
    </source>
</evidence>
<dbReference type="InterPro" id="IPR053235">
    <property type="entry name" value="Ser_Thr_kinase"/>
</dbReference>
<evidence type="ECO:0000313" key="2">
    <source>
        <dbReference type="EMBL" id="KAF0727811.1"/>
    </source>
</evidence>
<keyword evidence="3" id="KW-1185">Reference proteome</keyword>
<reference evidence="2 3" key="1">
    <citation type="submission" date="2019-07" db="EMBL/GenBank/DDBJ databases">
        <title>Genomics analysis of Aphanomyces spp. identifies a new class of oomycete effector associated with host adaptation.</title>
        <authorList>
            <person name="Gaulin E."/>
        </authorList>
    </citation>
    <scope>NUCLEOTIDE SEQUENCE [LARGE SCALE GENOMIC DNA]</scope>
    <source>
        <strain evidence="2 3">ATCC 201684</strain>
    </source>
</reference>
<dbReference type="AlphaFoldDB" id="A0A6G0WKN1"/>
<dbReference type="PROSITE" id="PS50011">
    <property type="entry name" value="PROTEIN_KINASE_DOM"/>
    <property type="match status" value="1"/>
</dbReference>
<dbReference type="SUPFAM" id="SSF56112">
    <property type="entry name" value="Protein kinase-like (PK-like)"/>
    <property type="match status" value="1"/>
</dbReference>
<name>A0A6G0WKN1_9STRA</name>
<dbReference type="InterPro" id="IPR011009">
    <property type="entry name" value="Kinase-like_dom_sf"/>
</dbReference>
<dbReference type="VEuPathDB" id="FungiDB:AeMF1_016284"/>
<evidence type="ECO:0000313" key="3">
    <source>
        <dbReference type="Proteomes" id="UP000481153"/>
    </source>
</evidence>
<feature type="domain" description="Protein kinase" evidence="1">
    <location>
        <begin position="66"/>
        <end position="343"/>
    </location>
</feature>
<comment type="caution">
    <text evidence="2">The sequence shown here is derived from an EMBL/GenBank/DDBJ whole genome shotgun (WGS) entry which is preliminary data.</text>
</comment>
<protein>
    <recommendedName>
        <fullName evidence="1">Protein kinase domain-containing protein</fullName>
    </recommendedName>
</protein>
<dbReference type="GO" id="GO:0005737">
    <property type="term" value="C:cytoplasm"/>
    <property type="evidence" value="ECO:0007669"/>
    <property type="project" value="TreeGrafter"/>
</dbReference>
<organism evidence="2 3">
    <name type="scientific">Aphanomyces euteiches</name>
    <dbReference type="NCBI Taxonomy" id="100861"/>
    <lineage>
        <taxon>Eukaryota</taxon>
        <taxon>Sar</taxon>
        <taxon>Stramenopiles</taxon>
        <taxon>Oomycota</taxon>
        <taxon>Saprolegniomycetes</taxon>
        <taxon>Saprolegniales</taxon>
        <taxon>Verrucalvaceae</taxon>
        <taxon>Aphanomyces</taxon>
    </lineage>
</organism>
<accession>A0A6G0WKN1</accession>
<dbReference type="EMBL" id="VJMJ01000188">
    <property type="protein sequence ID" value="KAF0727811.1"/>
    <property type="molecule type" value="Genomic_DNA"/>
</dbReference>
<dbReference type="InterPro" id="IPR000719">
    <property type="entry name" value="Prot_kinase_dom"/>
</dbReference>
<gene>
    <name evidence="2" type="ORF">Ae201684_014246</name>
</gene>
<proteinExistence type="predicted"/>
<sequence>MVRQEAPNAREELPVYLRIRMEQAEREFEEYDQYVRDAKLHNIKVNRFALQMKSPFAALPILCERFQLVELLGESSCGIELWKTFDLTLRQTVSLRISSDMLMIIYDHKALARLDTTETLVGVSRDGIFTCTYEAQLYAMYALEYMEEDLETFLLRQPRGRLIHAQADTVAHSVARCIQFLFIESRTSHCDLRPANILVSPNLMSVRVTNLKSSRSRREMLPTIPHHRVKEMSGAHLLYCPPEAFFCLERMGNTVSCSAADVWALGVLYFVMLYGHHPLGPGLVDLPDSMKLHFVEQLRQFEHVVFPDSPIIPQETKRTIQMCLEKDPSKRLDAASLIADGWFLT</sequence>
<dbReference type="Gene3D" id="1.10.510.10">
    <property type="entry name" value="Transferase(Phosphotransferase) domain 1"/>
    <property type="match status" value="1"/>
</dbReference>
<dbReference type="Pfam" id="PF00069">
    <property type="entry name" value="Pkinase"/>
    <property type="match status" value="1"/>
</dbReference>
<dbReference type="Proteomes" id="UP000481153">
    <property type="component" value="Unassembled WGS sequence"/>
</dbReference>